<feature type="compositionally biased region" description="Basic and acidic residues" evidence="4">
    <location>
        <begin position="1"/>
        <end position="15"/>
    </location>
</feature>
<proteinExistence type="inferred from homology"/>
<evidence type="ECO:0000256" key="3">
    <source>
        <dbReference type="ARBA" id="ARBA00022729"/>
    </source>
</evidence>
<dbReference type="SUPFAM" id="SSF49464">
    <property type="entry name" value="Carboxypeptidase regulatory domain-like"/>
    <property type="match status" value="3"/>
</dbReference>
<dbReference type="Gene3D" id="2.60.40.10">
    <property type="entry name" value="Immunoglobulins"/>
    <property type="match status" value="1"/>
</dbReference>
<keyword evidence="2" id="KW-0964">Secreted</keyword>
<keyword evidence="7" id="KW-1185">Reference proteome</keyword>
<dbReference type="RefSeq" id="WP_012868569.1">
    <property type="nucleotide sequence ID" value="NC_013521.1"/>
</dbReference>
<keyword evidence="6" id="KW-0176">Collagen</keyword>
<feature type="compositionally biased region" description="Pro residues" evidence="4">
    <location>
        <begin position="668"/>
        <end position="679"/>
    </location>
</feature>
<feature type="region of interest" description="Disordered" evidence="4">
    <location>
        <begin position="631"/>
        <end position="699"/>
    </location>
</feature>
<reference evidence="6 7" key="1">
    <citation type="journal article" date="2009" name="Stand. Genomic Sci.">
        <title>Complete genome sequence of Sanguibacter keddieii type strain (ST-74).</title>
        <authorList>
            <person name="Ivanova N."/>
            <person name="Sikorski J."/>
            <person name="Sims D."/>
            <person name="Brettin T."/>
            <person name="Detter J.C."/>
            <person name="Han C."/>
            <person name="Lapidus A."/>
            <person name="Copeland A."/>
            <person name="Glavina Del Rio T."/>
            <person name="Nolan M."/>
            <person name="Chen F."/>
            <person name="Lucas S."/>
            <person name="Tice H."/>
            <person name="Cheng J.F."/>
            <person name="Bruce D."/>
            <person name="Goodwin L."/>
            <person name="Pitluck S."/>
            <person name="Pati A."/>
            <person name="Mavromatis K."/>
            <person name="Chen A."/>
            <person name="Palaniappan K."/>
            <person name="D'haeseleer P."/>
            <person name="Chain P."/>
            <person name="Bristow J."/>
            <person name="Eisen J.A."/>
            <person name="Markowitz V."/>
            <person name="Hugenholtz P."/>
            <person name="Goker M."/>
            <person name="Pukall R."/>
            <person name="Klenk H.P."/>
            <person name="Kyrpides N.C."/>
        </authorList>
    </citation>
    <scope>NUCLEOTIDE SEQUENCE [LARGE SCALE GENOMIC DNA]</scope>
    <source>
        <strain evidence="7">ATCC 51767 / DSM 10542 / NCFB 3025 / ST-74</strain>
    </source>
</reference>
<dbReference type="InterPro" id="IPR013783">
    <property type="entry name" value="Ig-like_fold"/>
</dbReference>
<dbReference type="InterPro" id="IPR008969">
    <property type="entry name" value="CarboxyPept-like_regulatory"/>
</dbReference>
<dbReference type="Gene3D" id="2.60.40.1120">
    <property type="entry name" value="Carboxypeptidase-like, regulatory domain"/>
    <property type="match status" value="3"/>
</dbReference>
<dbReference type="GO" id="GO:0005975">
    <property type="term" value="P:carbohydrate metabolic process"/>
    <property type="evidence" value="ECO:0007669"/>
    <property type="project" value="UniProtKB-ARBA"/>
</dbReference>
<name>D1BFJ8_SANKS</name>
<evidence type="ECO:0000256" key="4">
    <source>
        <dbReference type="SAM" id="MobiDB-lite"/>
    </source>
</evidence>
<dbReference type="AlphaFoldDB" id="D1BFJ8"/>
<organism evidence="6 7">
    <name type="scientific">Sanguibacter keddieii (strain ATCC 51767 / DSM 10542 / NCFB 3025 / ST-74)</name>
    <dbReference type="NCBI Taxonomy" id="446469"/>
    <lineage>
        <taxon>Bacteria</taxon>
        <taxon>Bacillati</taxon>
        <taxon>Actinomycetota</taxon>
        <taxon>Actinomycetes</taxon>
        <taxon>Micrococcales</taxon>
        <taxon>Sanguibacteraceae</taxon>
        <taxon>Sanguibacter</taxon>
    </lineage>
</organism>
<feature type="compositionally biased region" description="Gly residues" evidence="4">
    <location>
        <begin position="680"/>
        <end position="694"/>
    </location>
</feature>
<dbReference type="PANTHER" id="PTHR36108">
    <property type="entry name" value="COLOSSIN-B-RELATED"/>
    <property type="match status" value="1"/>
</dbReference>
<dbReference type="SUPFAM" id="SSF49478">
    <property type="entry name" value="Cna protein B-type domain"/>
    <property type="match status" value="1"/>
</dbReference>
<dbReference type="STRING" id="446469.Sked_36150"/>
<feature type="region of interest" description="Disordered" evidence="4">
    <location>
        <begin position="1"/>
        <end position="31"/>
    </location>
</feature>
<keyword evidence="5" id="KW-1133">Transmembrane helix</keyword>
<accession>D1BFJ8</accession>
<gene>
    <name evidence="6" type="ordered locus">Sked_36150</name>
</gene>
<dbReference type="Proteomes" id="UP000000322">
    <property type="component" value="Chromosome"/>
</dbReference>
<evidence type="ECO:0000313" key="6">
    <source>
        <dbReference type="EMBL" id="ACZ23501.1"/>
    </source>
</evidence>
<evidence type="ECO:0000313" key="7">
    <source>
        <dbReference type="Proteomes" id="UP000000322"/>
    </source>
</evidence>
<protein>
    <submittedName>
        <fullName evidence="6">Collagen-binding protein</fullName>
    </submittedName>
</protein>
<sequence length="727" mass="72652">MAPHHPTDRTPDPHRTPGRAPGRPRRPRSVRRPLRVVAVLSAAALALGGGLLAPATAATTTGWADWEPLSGGAGAWTTSIAPLAGGFPGATMTSDSRGGGVAVISGENNWLSAGTPVGQKYGSSRNQEYLNLRPRVDSPTGASTTTYTFDTPTPASGWTFVLGDIDADQVQVSATGTSGRLLTADELGFRGGFNYCAPGLTGKPSCTGAADDVPSWDATTRTLTGNVAAIDTSGAAGWFEPTEQVSSLTLTFTRRAGFPVYQTWFAALARDVSGVVTDVTPGAEGPLEGTTLTLVGPQGQVLATTTSAADGSYSFEGYTATAGYQVEVTPPDGKIATTPVRLPADLSTTDATAVDFAVRDIVPAAVSGTVRDDTGLPLGGVTVTITTPDGPLSVLTRSDGSYLFDTVPEGEHVLSVTTPDGYTVLTSPTPALIPPGSEVPVTDKDFVLQPAATVSLAGAVTAPGGPVPGAVVTATGPGGETVQTLTATDGTYTFGDLAPGAWTVTVEPPAGYVVVGPATREETIGATDVTGVDFTLALLGAVSGQVTTDDGTPVAGVELLVEGPDGAATVTTDASGGYAADGLPPGEYTVTITAPEGFTVEGATTLTVTITPAGDVITDQDFVLLAVVTPEPTPEPTTAEPTDPPTTVDPTDEPTDPTAPPTTGSPTSPAPGTTPPGGPGGPGAPGSGGGGLPVTGGDPAAPLAVAAFLVVVGVGTLAVRRRAGARR</sequence>
<feature type="transmembrane region" description="Helical" evidence="5">
    <location>
        <begin position="33"/>
        <end position="53"/>
    </location>
</feature>
<evidence type="ECO:0000256" key="1">
    <source>
        <dbReference type="ARBA" id="ARBA00007257"/>
    </source>
</evidence>
<comment type="similarity">
    <text evidence="1">Belongs to the serine-aspartate repeat-containing protein (SDr) family.</text>
</comment>
<dbReference type="EMBL" id="CP001819">
    <property type="protein sequence ID" value="ACZ23501.1"/>
    <property type="molecule type" value="Genomic_DNA"/>
</dbReference>
<feature type="compositionally biased region" description="Low complexity" evidence="4">
    <location>
        <begin position="636"/>
        <end position="649"/>
    </location>
</feature>
<evidence type="ECO:0000256" key="2">
    <source>
        <dbReference type="ARBA" id="ARBA00022525"/>
    </source>
</evidence>
<keyword evidence="5" id="KW-0472">Membrane</keyword>
<dbReference type="Pfam" id="PF13620">
    <property type="entry name" value="CarboxypepD_reg"/>
    <property type="match status" value="3"/>
</dbReference>
<dbReference type="HOGENOM" id="CLU_397259_0_0_11"/>
<dbReference type="eggNOG" id="COG4932">
    <property type="taxonomic scope" value="Bacteria"/>
</dbReference>
<dbReference type="PANTHER" id="PTHR36108:SF13">
    <property type="entry name" value="COLOSSIN-B-RELATED"/>
    <property type="match status" value="1"/>
</dbReference>
<keyword evidence="3" id="KW-0732">Signal</keyword>
<evidence type="ECO:0000256" key="5">
    <source>
        <dbReference type="SAM" id="Phobius"/>
    </source>
</evidence>
<keyword evidence="5" id="KW-0812">Transmembrane</keyword>
<feature type="transmembrane region" description="Helical" evidence="5">
    <location>
        <begin position="700"/>
        <end position="719"/>
    </location>
</feature>
<feature type="compositionally biased region" description="Basic residues" evidence="4">
    <location>
        <begin position="22"/>
        <end position="31"/>
    </location>
</feature>
<dbReference type="KEGG" id="ske:Sked_36150"/>